<dbReference type="RefSeq" id="WP_339598310.1">
    <property type="nucleotide sequence ID" value="NZ_JBBHLC010000005.1"/>
</dbReference>
<comment type="caution">
    <text evidence="1">The sequence shown here is derived from an EMBL/GenBank/DDBJ whole genome shotgun (WGS) entry which is preliminary data.</text>
</comment>
<dbReference type="EMBL" id="JBBHLC010000005">
    <property type="protein sequence ID" value="MEJ5862292.1"/>
    <property type="molecule type" value="Genomic_DNA"/>
</dbReference>
<organism evidence="1 2">
    <name type="scientific">Pseudomonas farsensis</name>
    <dbReference type="NCBI Taxonomy" id="2745492"/>
    <lineage>
        <taxon>Bacteria</taxon>
        <taxon>Pseudomonadati</taxon>
        <taxon>Pseudomonadota</taxon>
        <taxon>Gammaproteobacteria</taxon>
        <taxon>Pseudomonadales</taxon>
        <taxon>Pseudomonadaceae</taxon>
        <taxon>Pseudomonas</taxon>
    </lineage>
</organism>
<gene>
    <name evidence="1" type="ORF">V7S98_03540</name>
</gene>
<reference evidence="1 2" key="1">
    <citation type="submission" date="2024-02" db="EMBL/GenBank/DDBJ databases">
        <title>Identification of pathogenicity and growth-promoting function of Pseudomonas putida variant.</title>
        <authorList>
            <person name="Sun J."/>
        </authorList>
    </citation>
    <scope>NUCLEOTIDE SEQUENCE [LARGE SCALE GENOMIC DNA]</scope>
    <source>
        <strain evidence="1 2">A03</strain>
    </source>
</reference>
<evidence type="ECO:0000313" key="1">
    <source>
        <dbReference type="EMBL" id="MEJ5862292.1"/>
    </source>
</evidence>
<dbReference type="Proteomes" id="UP001380290">
    <property type="component" value="Unassembled WGS sequence"/>
</dbReference>
<accession>A0ABU8QNQ6</accession>
<evidence type="ECO:0008006" key="3">
    <source>
        <dbReference type="Google" id="ProtNLM"/>
    </source>
</evidence>
<keyword evidence="2" id="KW-1185">Reference proteome</keyword>
<name>A0ABU8QNQ6_9PSED</name>
<evidence type="ECO:0000313" key="2">
    <source>
        <dbReference type="Proteomes" id="UP001380290"/>
    </source>
</evidence>
<protein>
    <recommendedName>
        <fullName evidence="3">TniQ protein</fullName>
    </recommendedName>
</protein>
<sequence>MRLRLQPDETITSYVARSLFINKHDSNFQWLKQVRSTRAGVVDVATEHGWPGVYGFNRFLHYHTPYPLMAFLKNDRDVSYSTWQYTEPWLYYYECDSAFCALCVKEDVETLGFSYWRRGFGPRGPSICVKHNTLLRKHCPFCQKPFGRYHSIDAMWKGCSGKYLYEAEAIRNEDAELLREATFYQSIMNSKFHLSMEVVVKCLLDKLEQDVGCSDLLGERFLAVRDRLRVISKKLLWDRTVSNAYYFDMNNKYLLECALNIYSDFDQLSSDVAKLSGAMRPIDSLWQAYQSGKTYSAQFVEEDYQYGVAIYSVNFSNTGRDDGIFRDRRNIVFQCCNGLRGYKYSPLLTLTVGDATLPVPKLSREDYLRFMSIRAA</sequence>
<proteinExistence type="predicted"/>